<evidence type="ECO:0000313" key="2">
    <source>
        <dbReference type="Proteomes" id="UP000824469"/>
    </source>
</evidence>
<dbReference type="AlphaFoldDB" id="A0AA38LHA6"/>
<feature type="non-terminal residue" evidence="1">
    <location>
        <position position="1"/>
    </location>
</feature>
<protein>
    <submittedName>
        <fullName evidence="1">Uncharacterized protein</fullName>
    </submittedName>
</protein>
<dbReference type="EMBL" id="JAHRHJ020000003">
    <property type="protein sequence ID" value="KAH9323841.1"/>
    <property type="molecule type" value="Genomic_DNA"/>
</dbReference>
<keyword evidence="2" id="KW-1185">Reference proteome</keyword>
<proteinExistence type="predicted"/>
<accession>A0AA38LHA6</accession>
<evidence type="ECO:0000313" key="1">
    <source>
        <dbReference type="EMBL" id="KAH9323841.1"/>
    </source>
</evidence>
<reference evidence="1 2" key="1">
    <citation type="journal article" date="2021" name="Nat. Plants">
        <title>The Taxus genome provides insights into paclitaxel biosynthesis.</title>
        <authorList>
            <person name="Xiong X."/>
            <person name="Gou J."/>
            <person name="Liao Q."/>
            <person name="Li Y."/>
            <person name="Zhou Q."/>
            <person name="Bi G."/>
            <person name="Li C."/>
            <person name="Du R."/>
            <person name="Wang X."/>
            <person name="Sun T."/>
            <person name="Guo L."/>
            <person name="Liang H."/>
            <person name="Lu P."/>
            <person name="Wu Y."/>
            <person name="Zhang Z."/>
            <person name="Ro D.K."/>
            <person name="Shang Y."/>
            <person name="Huang S."/>
            <person name="Yan J."/>
        </authorList>
    </citation>
    <scope>NUCLEOTIDE SEQUENCE [LARGE SCALE GENOMIC DNA]</scope>
    <source>
        <strain evidence="1">Ta-2019</strain>
    </source>
</reference>
<dbReference type="Proteomes" id="UP000824469">
    <property type="component" value="Unassembled WGS sequence"/>
</dbReference>
<gene>
    <name evidence="1" type="ORF">KI387_018480</name>
</gene>
<organism evidence="1 2">
    <name type="scientific">Taxus chinensis</name>
    <name type="common">Chinese yew</name>
    <name type="synonym">Taxus wallichiana var. chinensis</name>
    <dbReference type="NCBI Taxonomy" id="29808"/>
    <lineage>
        <taxon>Eukaryota</taxon>
        <taxon>Viridiplantae</taxon>
        <taxon>Streptophyta</taxon>
        <taxon>Embryophyta</taxon>
        <taxon>Tracheophyta</taxon>
        <taxon>Spermatophyta</taxon>
        <taxon>Pinopsida</taxon>
        <taxon>Pinidae</taxon>
        <taxon>Conifers II</taxon>
        <taxon>Cupressales</taxon>
        <taxon>Taxaceae</taxon>
        <taxon>Taxus</taxon>
    </lineage>
</organism>
<sequence length="52" mass="6294">WSSAHVPQLEDIWIHFRDEYIICQRDYERLTLDEVRQFGLADVPMEAQDNDE</sequence>
<comment type="caution">
    <text evidence="1">The sequence shown here is derived from an EMBL/GenBank/DDBJ whole genome shotgun (WGS) entry which is preliminary data.</text>
</comment>
<feature type="non-terminal residue" evidence="1">
    <location>
        <position position="52"/>
    </location>
</feature>
<name>A0AA38LHA6_TAXCH</name>